<dbReference type="Proteomes" id="UP000661691">
    <property type="component" value="Unassembled WGS sequence"/>
</dbReference>
<dbReference type="AlphaFoldDB" id="A0A926RX67"/>
<evidence type="ECO:0000313" key="1">
    <source>
        <dbReference type="EMBL" id="MBD1372241.1"/>
    </source>
</evidence>
<name>A0A926RX67_9BACL</name>
<protein>
    <submittedName>
        <fullName evidence="1">Uncharacterized protein</fullName>
    </submittedName>
</protein>
<dbReference type="EMBL" id="JACXAH010000008">
    <property type="protein sequence ID" value="MBD1372241.1"/>
    <property type="molecule type" value="Genomic_DNA"/>
</dbReference>
<gene>
    <name evidence="1" type="ORF">IC620_07670</name>
</gene>
<keyword evidence="2" id="KW-1185">Reference proteome</keyword>
<organism evidence="1 2">
    <name type="scientific">Polycladospora coralii</name>
    <dbReference type="NCBI Taxonomy" id="2771432"/>
    <lineage>
        <taxon>Bacteria</taxon>
        <taxon>Bacillati</taxon>
        <taxon>Bacillota</taxon>
        <taxon>Bacilli</taxon>
        <taxon>Bacillales</taxon>
        <taxon>Thermoactinomycetaceae</taxon>
        <taxon>Polycladospora</taxon>
    </lineage>
</organism>
<comment type="caution">
    <text evidence="1">The sequence shown here is derived from an EMBL/GenBank/DDBJ whole genome shotgun (WGS) entry which is preliminary data.</text>
</comment>
<dbReference type="RefSeq" id="WP_191139648.1">
    <property type="nucleotide sequence ID" value="NZ_JACXAG020000003.1"/>
</dbReference>
<accession>A0A926RX67</accession>
<proteinExistence type="predicted"/>
<sequence length="120" mass="13974">MYKYLLILLTVVAITACQRFEKPEDQTGLDKDSHSYSNVGYPDSRMKQMALQIKEVEDVVIEYTGRRIVVYVIPNGEVHRDQYKELEREVRKKVEQVTPQTPFQVEVVDPHTLFNEDGSI</sequence>
<evidence type="ECO:0000313" key="2">
    <source>
        <dbReference type="Proteomes" id="UP000661691"/>
    </source>
</evidence>
<reference evidence="1" key="1">
    <citation type="submission" date="2020-09" db="EMBL/GenBank/DDBJ databases">
        <title>A novel bacterium of genus Hazenella, isolated from South China Sea.</title>
        <authorList>
            <person name="Huang H."/>
            <person name="Mo K."/>
            <person name="Hu Y."/>
        </authorList>
    </citation>
    <scope>NUCLEOTIDE SEQUENCE</scope>
    <source>
        <strain evidence="1">IB182357</strain>
    </source>
</reference>
<dbReference type="PROSITE" id="PS51257">
    <property type="entry name" value="PROKAR_LIPOPROTEIN"/>
    <property type="match status" value="1"/>
</dbReference>